<name>A0A9R1CQW6_9EURY</name>
<feature type="compositionally biased region" description="Acidic residues" evidence="1">
    <location>
        <begin position="992"/>
        <end position="1003"/>
    </location>
</feature>
<dbReference type="EMBL" id="JAHLKM010000001">
    <property type="protein sequence ID" value="MCQ4332163.1"/>
    <property type="molecule type" value="Genomic_DNA"/>
</dbReference>
<dbReference type="RefSeq" id="WP_256028081.1">
    <property type="nucleotide sequence ID" value="NZ_JAHLKM010000001.1"/>
</dbReference>
<dbReference type="NCBIfam" id="NF045517">
    <property type="entry name" value="halo_surf_dom"/>
    <property type="match status" value="1"/>
</dbReference>
<evidence type="ECO:0000313" key="3">
    <source>
        <dbReference type="Proteomes" id="UP001139494"/>
    </source>
</evidence>
<dbReference type="Proteomes" id="UP001139494">
    <property type="component" value="Unassembled WGS sequence"/>
</dbReference>
<evidence type="ECO:0000256" key="1">
    <source>
        <dbReference type="SAM" id="MobiDB-lite"/>
    </source>
</evidence>
<proteinExistence type="predicted"/>
<evidence type="ECO:0000313" key="2">
    <source>
        <dbReference type="EMBL" id="MCQ4332163.1"/>
    </source>
</evidence>
<feature type="region of interest" description="Disordered" evidence="1">
    <location>
        <begin position="1"/>
        <end position="27"/>
    </location>
</feature>
<protein>
    <recommendedName>
        <fullName evidence="4">CARDB domain-containing protein</fullName>
    </recommendedName>
</protein>
<dbReference type="InterPro" id="IPR013783">
    <property type="entry name" value="Ig-like_fold"/>
</dbReference>
<reference evidence="2" key="1">
    <citation type="journal article" date="2023" name="Front. Microbiol.">
        <title>Genomic-based phylogenetic and metabolic analyses of the genus Natronomonas, and description of Natronomonas aquatica sp. nov.</title>
        <authorList>
            <person name="Garcia-Roldan A."/>
            <person name="Duran-Viseras A."/>
            <person name="de la Haba R.R."/>
            <person name="Corral P."/>
            <person name="Sanchez-Porro C."/>
            <person name="Ventosa A."/>
        </authorList>
    </citation>
    <scope>NUCLEOTIDE SEQUENCE</scope>
    <source>
        <strain evidence="2">F2-12</strain>
    </source>
</reference>
<dbReference type="Gene3D" id="2.60.40.10">
    <property type="entry name" value="Immunoglobulins"/>
    <property type="match status" value="1"/>
</dbReference>
<sequence>MSMTPPGSRPAERRDAVGSAGQTVPSVSAPRSARFGLALCCVLAVVVGALSLLAAPAAADPTVDGVTIEDDSAWIGTEESHRIDIEASGINTTDGPATVTVELSGWPSDAIVGGPSVDVGGGATIDGDVETDGSTITFDVDASSGTTTDLSTTVDLTLEHPLAASVDDNDYSVDVEVDDTGGSDEDSAGVTLERVTYSTNKDGFDSVPGVVDQRGLEIEASNLESGTDYALYEFDPDEEGLGDQVPAASVRTDGTTATIETSPWAESGRYIVSDGEDVVPAADNSFRLRVDELTATQADGTVDSGGPGAETSVRFDSSLQYQSFDVYVSAETLDADELFEVFKGEEIRAVEHVYRSESKIVIRGVEPGEEAPMTFESLPEGTYNFNYETVRTAASDTTAVSAEESDVDAEFGSDVYEVEAGNIVEIDLSLENTNEAYVMVGGDRLGEDRAPTNYFDILHVEGDTTIRINTRLLGTNVLSEEAYAAESGQVTSYLHDPGHEGFDDVSFEGGASDLEGFRWVNGVGPLARPLQPERFRLVAGAWGSVTVREDGVPDFERPMDRSNLRITDTDGFDNVTTYVAPEGSPSEYEGEDELGELEGSLTQRRTVAKGDRLVFEVEADGLTGLVSWLDERLGEGEDIEIDHGTLETLLEFPDGFMLEAEQTNPDSNTGERAAKFDLEGSTDGDLYMVHEPMAQNGSQFVIDRYYLVLDTRDSGPFDREIEAGDEYRFRFGYAATGETDWFETVDHAAVEPNDAAPHFPYYDAHADPRPETRLVTVEERSVEYNRTDSRDRPVIRVTDESTLSGRTNLAPGTEISIQLVADNRTEPIRATIDDIDIAEDGSFSVTRDLSEFGLDDEIDVEFYVDQKLLEKRPAVPIGADEPFVDYEIADHTEARTVTRGETPANVSATVENTGHVPDGQSVTLSVDGGTIDSRTLELEEGESATVAFDDPVDLDPGEYTYTIATADDDVTGQLTVEPNGSGSENGNGNETDTGDEPADDGSDDGSPLENLLGPLGGLLGGIGARHAIGSAALVGVIHVLGYWS</sequence>
<comment type="caution">
    <text evidence="2">The sequence shown here is derived from an EMBL/GenBank/DDBJ whole genome shotgun (WGS) entry which is preliminary data.</text>
</comment>
<accession>A0A9R1CQW6</accession>
<keyword evidence="3" id="KW-1185">Reference proteome</keyword>
<dbReference type="AlphaFoldDB" id="A0A9R1CQW6"/>
<evidence type="ECO:0008006" key="4">
    <source>
        <dbReference type="Google" id="ProtNLM"/>
    </source>
</evidence>
<feature type="region of interest" description="Disordered" evidence="1">
    <location>
        <begin position="967"/>
        <end position="1009"/>
    </location>
</feature>
<gene>
    <name evidence="2" type="ORF">KM295_01400</name>
</gene>
<organism evidence="2 3">
    <name type="scientific">Natronomonas aquatica</name>
    <dbReference type="NCBI Taxonomy" id="2841590"/>
    <lineage>
        <taxon>Archaea</taxon>
        <taxon>Methanobacteriati</taxon>
        <taxon>Methanobacteriota</taxon>
        <taxon>Stenosarchaea group</taxon>
        <taxon>Halobacteria</taxon>
        <taxon>Halobacteriales</taxon>
        <taxon>Natronomonadaceae</taxon>
        <taxon>Natronomonas</taxon>
    </lineage>
</organism>
<feature type="compositionally biased region" description="Low complexity" evidence="1">
    <location>
        <begin position="979"/>
        <end position="991"/>
    </location>
</feature>